<dbReference type="InterPro" id="IPR003347">
    <property type="entry name" value="JmjC_dom"/>
</dbReference>
<dbReference type="PROSITE" id="PS51184">
    <property type="entry name" value="JMJC"/>
    <property type="match status" value="1"/>
</dbReference>
<evidence type="ECO:0000256" key="1">
    <source>
        <dbReference type="SAM" id="MobiDB-lite"/>
    </source>
</evidence>
<evidence type="ECO:0000313" key="4">
    <source>
        <dbReference type="Proteomes" id="UP000811255"/>
    </source>
</evidence>
<dbReference type="InterPro" id="IPR041667">
    <property type="entry name" value="Cupin_8"/>
</dbReference>
<dbReference type="Proteomes" id="UP000811255">
    <property type="component" value="Unassembled WGS sequence"/>
</dbReference>
<dbReference type="InterPro" id="IPR045709">
    <property type="entry name" value="DUF6065"/>
</dbReference>
<dbReference type="Pfam" id="PF19541">
    <property type="entry name" value="DUF6065"/>
    <property type="match status" value="1"/>
</dbReference>
<evidence type="ECO:0000259" key="2">
    <source>
        <dbReference type="PROSITE" id="PS51184"/>
    </source>
</evidence>
<proteinExistence type="predicted"/>
<keyword evidence="4" id="KW-1185">Reference proteome</keyword>
<dbReference type="SUPFAM" id="SSF51197">
    <property type="entry name" value="Clavaminate synthase-like"/>
    <property type="match status" value="1"/>
</dbReference>
<comment type="caution">
    <text evidence="3">The sequence shown here is derived from an EMBL/GenBank/DDBJ whole genome shotgun (WGS) entry which is preliminary data.</text>
</comment>
<reference evidence="3 4" key="1">
    <citation type="submission" date="2021-05" db="EMBL/GenBank/DDBJ databases">
        <title>Croceibacterium sp. LX-88 genome sequence.</title>
        <authorList>
            <person name="Luo X."/>
        </authorList>
    </citation>
    <scope>NUCLEOTIDE SEQUENCE [LARGE SCALE GENOMIC DNA]</scope>
    <source>
        <strain evidence="3 4">LX-88</strain>
    </source>
</reference>
<dbReference type="EMBL" id="JAHFVK010000001">
    <property type="protein sequence ID" value="MBT2132798.1"/>
    <property type="molecule type" value="Genomic_DNA"/>
</dbReference>
<accession>A0ABS5VZ46</accession>
<dbReference type="Pfam" id="PF13621">
    <property type="entry name" value="Cupin_8"/>
    <property type="match status" value="1"/>
</dbReference>
<sequence length="546" mass="61776">MDLRCYVYPGWEPRIRAASPRRDWMDATPERFAYRCLPLNIANAHGWEILSPCGFEAEWNGGAAPSDVEVRPDPGTPAHRAPVPLFGQGTVTFHVEGIMRTPPGFNLWVGGSPNHAKDGIAPLGGVIETDWSPFSFTMNWRFTRPNQVVRFEENEPFCFFFPVERHLVESVEPRILAIDEEPELKRQFEEWSRSRDAFHVEVAANPPANPSAKWQKFYYRGLKSDGCPGAGDHQSKLRLAEFDGAAAFHRETPDRPAAPSSRPEPPAAERPAKDRLGAKYEWILTSKERLQALAPRAILRKRGISAEEFLAQHYAANQPVILDGELADWSALDRWTPDYLKHLIGSREIEVQGDRSSDPDFERNMTSHRRTMPFDAFIDRIIAEGDGNDLYLTAYNSAANAATLELLHQDLGFLDKLLTREGGTAHGMPWIGSANSFTPLHHDLTNNLLLQITGRKRVLLVAPDVTPHLYNDHHVYSRIRDLAEPGIVERFPALEGIHVHQVMLEPGDALFVPLGWWHQVTALDFSVTFTHTNFRWPNDFYANHPE</sequence>
<dbReference type="PANTHER" id="PTHR12461">
    <property type="entry name" value="HYPOXIA-INDUCIBLE FACTOR 1 ALPHA INHIBITOR-RELATED"/>
    <property type="match status" value="1"/>
</dbReference>
<feature type="domain" description="JmjC" evidence="2">
    <location>
        <begin position="390"/>
        <end position="546"/>
    </location>
</feature>
<dbReference type="Gene3D" id="2.60.120.650">
    <property type="entry name" value="Cupin"/>
    <property type="match status" value="1"/>
</dbReference>
<name>A0ABS5VZ46_9SPHN</name>
<protein>
    <submittedName>
        <fullName evidence="3">Cupin-like domain-containing protein</fullName>
    </submittedName>
</protein>
<organism evidence="3 4">
    <name type="scientific">Croceibacterium selenioxidans</name>
    <dbReference type="NCBI Taxonomy" id="2838833"/>
    <lineage>
        <taxon>Bacteria</taxon>
        <taxon>Pseudomonadati</taxon>
        <taxon>Pseudomonadota</taxon>
        <taxon>Alphaproteobacteria</taxon>
        <taxon>Sphingomonadales</taxon>
        <taxon>Erythrobacteraceae</taxon>
        <taxon>Croceibacterium</taxon>
    </lineage>
</organism>
<dbReference type="RefSeq" id="WP_214533906.1">
    <property type="nucleotide sequence ID" value="NZ_JAHFVK010000001.1"/>
</dbReference>
<evidence type="ECO:0000313" key="3">
    <source>
        <dbReference type="EMBL" id="MBT2132798.1"/>
    </source>
</evidence>
<feature type="region of interest" description="Disordered" evidence="1">
    <location>
        <begin position="251"/>
        <end position="272"/>
    </location>
</feature>
<dbReference type="PANTHER" id="PTHR12461:SF105">
    <property type="entry name" value="HYPOXIA-INDUCIBLE FACTOR 1-ALPHA INHIBITOR"/>
    <property type="match status" value="1"/>
</dbReference>
<gene>
    <name evidence="3" type="ORF">KK137_00495</name>
</gene>
<dbReference type="SMART" id="SM00558">
    <property type="entry name" value="JmjC"/>
    <property type="match status" value="1"/>
</dbReference>